<dbReference type="InterPro" id="IPR037104">
    <property type="entry name" value="Annexin_sf"/>
</dbReference>
<dbReference type="FunFam" id="1.10.220.10:FF:000005">
    <property type="entry name" value="Annexin"/>
    <property type="match status" value="1"/>
</dbReference>
<keyword evidence="2 6" id="KW-0677">Repeat</keyword>
<dbReference type="FunFam" id="1.10.220.10:FF:000002">
    <property type="entry name" value="Annexin"/>
    <property type="match status" value="1"/>
</dbReference>
<dbReference type="GO" id="GO:0005737">
    <property type="term" value="C:cytoplasm"/>
    <property type="evidence" value="ECO:0007669"/>
    <property type="project" value="TreeGrafter"/>
</dbReference>
<dbReference type="AlphaFoldDB" id="A0A6A7G1L0"/>
<dbReference type="GO" id="GO:0005509">
    <property type="term" value="F:calcium ion binding"/>
    <property type="evidence" value="ECO:0007669"/>
    <property type="project" value="InterPro"/>
</dbReference>
<dbReference type="FunFam" id="1.10.220.10:FF:000001">
    <property type="entry name" value="Annexin"/>
    <property type="match status" value="1"/>
</dbReference>
<keyword evidence="5 6" id="KW-0111">Calcium/phospholipid-binding</keyword>
<dbReference type="PANTHER" id="PTHR10502:SF102">
    <property type="entry name" value="ANNEXIN B11"/>
    <property type="match status" value="1"/>
</dbReference>
<dbReference type="SUPFAM" id="SSF47874">
    <property type="entry name" value="Annexin"/>
    <property type="match status" value="1"/>
</dbReference>
<sequence>MTEESTPTIKPKENFDPEFAAKRFKISMKGLGTDEAMIINMLVSHSSLQRQEIEEKYKAMYGRDLLEDLKDELGGHFENAVVAMLSSPYAVLVWALHSALSGVGTEETILTEILCCRTAEELEGISWFYEQQTGKTLDEALAEDLSGDFRDLMRGLVAGGRDDDGGPTDSATARKDAQDLYDAGIGMNAATDESEFIRILNNRSFVQLKATFDEYENVSQETIEDSIDKEFSGDIKNGLLAIVRRVRDPLAFFADRIHISMAGMGTDDKGLIRLLVSRSEIDLGSIKARYKELYSTELYDDVKSDTSGDYQKLLLAIVGK</sequence>
<dbReference type="EMBL" id="IACT01005607">
    <property type="protein sequence ID" value="LAC24756.1"/>
    <property type="molecule type" value="mRNA"/>
</dbReference>
<comment type="domain">
    <text evidence="6">A pair of annexin repeats may form one binding site for calcium and phospholipid.</text>
</comment>
<dbReference type="GO" id="GO:0001786">
    <property type="term" value="F:phosphatidylserine binding"/>
    <property type="evidence" value="ECO:0007669"/>
    <property type="project" value="TreeGrafter"/>
</dbReference>
<dbReference type="InterPro" id="IPR001464">
    <property type="entry name" value="Annexin"/>
</dbReference>
<dbReference type="PROSITE" id="PS00223">
    <property type="entry name" value="ANNEXIN_1"/>
    <property type="match status" value="1"/>
</dbReference>
<evidence type="ECO:0000256" key="3">
    <source>
        <dbReference type="ARBA" id="ARBA00022837"/>
    </source>
</evidence>
<dbReference type="Pfam" id="PF00191">
    <property type="entry name" value="Annexin"/>
    <property type="match status" value="4"/>
</dbReference>
<evidence type="ECO:0000256" key="5">
    <source>
        <dbReference type="ARBA" id="ARBA00023302"/>
    </source>
</evidence>
<reference evidence="7" key="1">
    <citation type="submission" date="2017-11" db="EMBL/GenBank/DDBJ databases">
        <title>The sensing device of the deep-sea amphipod.</title>
        <authorList>
            <person name="Kobayashi H."/>
            <person name="Nagahama T."/>
            <person name="Arai W."/>
            <person name="Sasagawa Y."/>
            <person name="Umeda M."/>
            <person name="Hayashi T."/>
            <person name="Nikaido I."/>
            <person name="Watanabe H."/>
            <person name="Oguri K."/>
            <person name="Kitazato H."/>
            <person name="Fujioka K."/>
            <person name="Kido Y."/>
            <person name="Takami H."/>
        </authorList>
    </citation>
    <scope>NUCLEOTIDE SEQUENCE</scope>
    <source>
        <tissue evidence="7">Whole body</tissue>
    </source>
</reference>
<proteinExistence type="evidence at transcript level"/>
<dbReference type="PRINTS" id="PR00196">
    <property type="entry name" value="ANNEXIN"/>
</dbReference>
<dbReference type="InterPro" id="IPR018502">
    <property type="entry name" value="Annexin_repeat"/>
</dbReference>
<dbReference type="GO" id="GO:0005634">
    <property type="term" value="C:nucleus"/>
    <property type="evidence" value="ECO:0007669"/>
    <property type="project" value="TreeGrafter"/>
</dbReference>
<keyword evidence="3 6" id="KW-0106">Calcium</keyword>
<evidence type="ECO:0000256" key="6">
    <source>
        <dbReference type="RuleBase" id="RU003540"/>
    </source>
</evidence>
<protein>
    <recommendedName>
        <fullName evidence="6">Annexin</fullName>
    </recommendedName>
</protein>
<organism evidence="7">
    <name type="scientific">Hirondellea gigas</name>
    <dbReference type="NCBI Taxonomy" id="1518452"/>
    <lineage>
        <taxon>Eukaryota</taxon>
        <taxon>Metazoa</taxon>
        <taxon>Ecdysozoa</taxon>
        <taxon>Arthropoda</taxon>
        <taxon>Crustacea</taxon>
        <taxon>Multicrustacea</taxon>
        <taxon>Malacostraca</taxon>
        <taxon>Eumalacostraca</taxon>
        <taxon>Peracarida</taxon>
        <taxon>Amphipoda</taxon>
        <taxon>Amphilochidea</taxon>
        <taxon>Lysianassida</taxon>
        <taxon>Lysianassidira</taxon>
        <taxon>Lysianassoidea</taxon>
        <taxon>Lysianassidae</taxon>
        <taxon>Hirondellea</taxon>
    </lineage>
</organism>
<dbReference type="GO" id="GO:0005886">
    <property type="term" value="C:plasma membrane"/>
    <property type="evidence" value="ECO:0007669"/>
    <property type="project" value="TreeGrafter"/>
</dbReference>
<dbReference type="Gene3D" id="1.10.220.10">
    <property type="entry name" value="Annexin"/>
    <property type="match status" value="4"/>
</dbReference>
<dbReference type="SMART" id="SM00335">
    <property type="entry name" value="ANX"/>
    <property type="match status" value="4"/>
</dbReference>
<evidence type="ECO:0000256" key="2">
    <source>
        <dbReference type="ARBA" id="ARBA00022737"/>
    </source>
</evidence>
<dbReference type="PROSITE" id="PS51897">
    <property type="entry name" value="ANNEXIN_2"/>
    <property type="match status" value="4"/>
</dbReference>
<accession>A0A6A7G1L0</accession>
<comment type="similarity">
    <text evidence="1 6">Belongs to the annexin family.</text>
</comment>
<evidence type="ECO:0000313" key="7">
    <source>
        <dbReference type="EMBL" id="LAC24756.1"/>
    </source>
</evidence>
<evidence type="ECO:0000256" key="1">
    <source>
        <dbReference type="ARBA" id="ARBA00007831"/>
    </source>
</evidence>
<dbReference type="PANTHER" id="PTHR10502">
    <property type="entry name" value="ANNEXIN"/>
    <property type="match status" value="1"/>
</dbReference>
<keyword evidence="4 6" id="KW-0041">Annexin</keyword>
<dbReference type="InterPro" id="IPR018252">
    <property type="entry name" value="Annexin_repeat_CS"/>
</dbReference>
<evidence type="ECO:0000256" key="4">
    <source>
        <dbReference type="ARBA" id="ARBA00023216"/>
    </source>
</evidence>
<dbReference type="GO" id="GO:0005544">
    <property type="term" value="F:calcium-dependent phospholipid binding"/>
    <property type="evidence" value="ECO:0007669"/>
    <property type="project" value="UniProtKB-KW"/>
</dbReference>
<name>A0A6A7G1L0_9CRUS</name>
<dbReference type="GO" id="GO:0012506">
    <property type="term" value="C:vesicle membrane"/>
    <property type="evidence" value="ECO:0007669"/>
    <property type="project" value="TreeGrafter"/>
</dbReference>